<dbReference type="PROSITE" id="PS50071">
    <property type="entry name" value="HOMEOBOX_2"/>
    <property type="match status" value="1"/>
</dbReference>
<feature type="compositionally biased region" description="Polar residues" evidence="5">
    <location>
        <begin position="548"/>
        <end position="565"/>
    </location>
</feature>
<feature type="compositionally biased region" description="Polar residues" evidence="5">
    <location>
        <begin position="380"/>
        <end position="403"/>
    </location>
</feature>
<keyword evidence="3 4" id="KW-0539">Nucleus</keyword>
<feature type="compositionally biased region" description="Low complexity" evidence="5">
    <location>
        <begin position="814"/>
        <end position="827"/>
    </location>
</feature>
<feature type="region of interest" description="Disordered" evidence="5">
    <location>
        <begin position="548"/>
        <end position="574"/>
    </location>
</feature>
<dbReference type="CDD" id="cd00086">
    <property type="entry name" value="homeodomain"/>
    <property type="match status" value="1"/>
</dbReference>
<dbReference type="EMBL" id="JACVVK020000010">
    <property type="protein sequence ID" value="KAK7505433.1"/>
    <property type="molecule type" value="Genomic_DNA"/>
</dbReference>
<dbReference type="SUPFAM" id="SSF46689">
    <property type="entry name" value="Homeodomain-like"/>
    <property type="match status" value="1"/>
</dbReference>
<comment type="subcellular location">
    <subcellularLocation>
        <location evidence="4">Nucleus</location>
    </subcellularLocation>
</comment>
<feature type="region of interest" description="Disordered" evidence="5">
    <location>
        <begin position="125"/>
        <end position="197"/>
    </location>
</feature>
<keyword evidence="8" id="KW-1185">Reference proteome</keyword>
<evidence type="ECO:0000256" key="4">
    <source>
        <dbReference type="PROSITE-ProRule" id="PRU00108"/>
    </source>
</evidence>
<keyword evidence="2 4" id="KW-0371">Homeobox</keyword>
<comment type="caution">
    <text evidence="7">The sequence shown here is derived from an EMBL/GenBank/DDBJ whole genome shotgun (WGS) entry which is preliminary data.</text>
</comment>
<sequence length="986" mass="107035">MVMAGTETERGPLSNVRGGMTLVTSASLTDDHTLPPSPALSHSGANTPCPENCCVGPPADIQPPETAGDEELVGVEGSSPQVCQLVEVCASDIISSDLPSSVFGDVPTPEPVNGWQITDVHSLQAQGQEWPDNTGCDDDILLGGNGGDERPVAEENETQTVDPAHHKRQCYQLPQQQPPPPTLSGDEAGPDPDTGQSKFLQIQQTAGLQTCPTIRFTMPGQNRPPQPHLQLKATTSCSDTHIKTKVQLFRANIDPDLKSDRIDHNWKPLQITHNLGDKKKQPRTSFRPNQNFGTFQFQLGKKAALQANQSLCQSDSNSAVQLKNVFQYEKVHIKPATVPTAVSSPNMDYIIRDDSNDSDALLLDTEPSQESIRADKHAEPSNTDGAGSEDGTQVTSAHSGTSCPGYSSDVMDSHNYCLQPLSVEQYLFDFKDLPEFANIQTEDDIIGDMFELTPTIPPDALPSYTWQQQSSWYGYNSSSTHTTTSTVSTTRQRSATETAYSVVDPYGNAPGLPSASSAASSNASDFVSVTTPQPSSSSKTAVISATTTRSGNCATGNTEQQTPKAWTNAADPSHALHRSDPLTDALVTALGVETHISLTEMHSSGNVHPDQNLCDNAAMGYSSTLLSPPVTPGLEKDSGYLTTDDLEATPAGFTWPQYKDSTCGGEMDGSYTQYNNLNYHCAANRGRNGGSGNSGAGGPYIHYDSHHQSLNDHASVMPVAGGAAAHNSSNTIYYPFNDLMQLHPSLSADQEPSIHYISHADPHPYPSDPYQQSASQCPQQPPTPSSRKRRQAQGRGQGGSRQQSGTPAQIQSDQITSSLQRQQQTQTGAAPKRTYRRRSSTTEPRRKTPSAKSRLASAVDTETYVGEKKSRHNEPLNQRAVSIMNDWYCRNEENPYPTKEEKERMAFEGSITTMQVKSWFANKRNRSNNTRPKVQKRAMEEKLMQICRKAAGHVPDGHNSFIIKELSQIIHTFDKDGANTGPPDDD</sequence>
<dbReference type="Gene3D" id="1.10.10.60">
    <property type="entry name" value="Homeodomain-like"/>
    <property type="match status" value="1"/>
</dbReference>
<feature type="compositionally biased region" description="Low complexity" evidence="5">
    <location>
        <begin position="769"/>
        <end position="778"/>
    </location>
</feature>
<protein>
    <recommendedName>
        <fullName evidence="6">Homeobox domain-containing protein</fullName>
    </recommendedName>
</protein>
<dbReference type="GO" id="GO:0003677">
    <property type="term" value="F:DNA binding"/>
    <property type="evidence" value="ECO:0007669"/>
    <property type="project" value="UniProtKB-UniRule"/>
</dbReference>
<dbReference type="GO" id="GO:0005634">
    <property type="term" value="C:nucleus"/>
    <property type="evidence" value="ECO:0007669"/>
    <property type="project" value="UniProtKB-SubCell"/>
</dbReference>
<feature type="region of interest" description="Disordered" evidence="5">
    <location>
        <begin position="367"/>
        <end position="403"/>
    </location>
</feature>
<gene>
    <name evidence="7" type="ORF">BaRGS_00003178</name>
</gene>
<evidence type="ECO:0000256" key="3">
    <source>
        <dbReference type="ARBA" id="ARBA00023242"/>
    </source>
</evidence>
<dbReference type="InterPro" id="IPR001356">
    <property type="entry name" value="HD"/>
</dbReference>
<dbReference type="Proteomes" id="UP001519460">
    <property type="component" value="Unassembled WGS sequence"/>
</dbReference>
<feature type="region of interest" description="Disordered" evidence="5">
    <location>
        <begin position="475"/>
        <end position="496"/>
    </location>
</feature>
<accession>A0ABD0M176</accession>
<evidence type="ECO:0000259" key="6">
    <source>
        <dbReference type="PROSITE" id="PS50071"/>
    </source>
</evidence>
<feature type="DNA-binding region" description="Homeobox" evidence="4">
    <location>
        <begin position="869"/>
        <end position="931"/>
    </location>
</feature>
<evidence type="ECO:0000256" key="5">
    <source>
        <dbReference type="SAM" id="MobiDB-lite"/>
    </source>
</evidence>
<evidence type="ECO:0000256" key="1">
    <source>
        <dbReference type="ARBA" id="ARBA00023125"/>
    </source>
</evidence>
<evidence type="ECO:0000256" key="2">
    <source>
        <dbReference type="ARBA" id="ARBA00023155"/>
    </source>
</evidence>
<dbReference type="AlphaFoldDB" id="A0ABD0M176"/>
<dbReference type="Pfam" id="PF05920">
    <property type="entry name" value="Homeobox_KN"/>
    <property type="match status" value="1"/>
</dbReference>
<dbReference type="SMART" id="SM00389">
    <property type="entry name" value="HOX"/>
    <property type="match status" value="1"/>
</dbReference>
<reference evidence="7 8" key="1">
    <citation type="journal article" date="2023" name="Sci. Data">
        <title>Genome assembly of the Korean intertidal mud-creeper Batillaria attramentaria.</title>
        <authorList>
            <person name="Patra A.K."/>
            <person name="Ho P.T."/>
            <person name="Jun S."/>
            <person name="Lee S.J."/>
            <person name="Kim Y."/>
            <person name="Won Y.J."/>
        </authorList>
    </citation>
    <scope>NUCLEOTIDE SEQUENCE [LARGE SCALE GENOMIC DNA]</scope>
    <source>
        <strain evidence="7">Wonlab-2016</strain>
    </source>
</reference>
<feature type="region of interest" description="Disordered" evidence="5">
    <location>
        <begin position="1"/>
        <end position="47"/>
    </location>
</feature>
<feature type="compositionally biased region" description="Low complexity" evidence="5">
    <location>
        <begin position="477"/>
        <end position="490"/>
    </location>
</feature>
<evidence type="ECO:0000313" key="8">
    <source>
        <dbReference type="Proteomes" id="UP001519460"/>
    </source>
</evidence>
<feature type="region of interest" description="Disordered" evidence="5">
    <location>
        <begin position="756"/>
        <end position="873"/>
    </location>
</feature>
<proteinExistence type="predicted"/>
<feature type="domain" description="Homeobox" evidence="6">
    <location>
        <begin position="867"/>
        <end position="930"/>
    </location>
</feature>
<evidence type="ECO:0000313" key="7">
    <source>
        <dbReference type="EMBL" id="KAK7505433.1"/>
    </source>
</evidence>
<organism evidence="7 8">
    <name type="scientific">Batillaria attramentaria</name>
    <dbReference type="NCBI Taxonomy" id="370345"/>
    <lineage>
        <taxon>Eukaryota</taxon>
        <taxon>Metazoa</taxon>
        <taxon>Spiralia</taxon>
        <taxon>Lophotrochozoa</taxon>
        <taxon>Mollusca</taxon>
        <taxon>Gastropoda</taxon>
        <taxon>Caenogastropoda</taxon>
        <taxon>Sorbeoconcha</taxon>
        <taxon>Cerithioidea</taxon>
        <taxon>Batillariidae</taxon>
        <taxon>Batillaria</taxon>
    </lineage>
</organism>
<keyword evidence="1 4" id="KW-0238">DNA-binding</keyword>
<dbReference type="InterPro" id="IPR009057">
    <property type="entry name" value="Homeodomain-like_sf"/>
</dbReference>
<dbReference type="InterPro" id="IPR008422">
    <property type="entry name" value="KN_HD"/>
</dbReference>
<name>A0ABD0M176_9CAEN</name>